<accession>A0A2N9INF7</accession>
<dbReference type="PANTHER" id="PTHR11618:SF81">
    <property type="entry name" value="TRANSCRIPTION INITIATION FACTOR IIB-LIKE"/>
    <property type="match status" value="1"/>
</dbReference>
<gene>
    <name evidence="6" type="ORF">FSB_LOCUS53531</name>
</gene>
<dbReference type="InterPro" id="IPR013137">
    <property type="entry name" value="Znf_TFIIB"/>
</dbReference>
<dbReference type="Pfam" id="PF08271">
    <property type="entry name" value="Zn_Ribbon_TF"/>
    <property type="match status" value="1"/>
</dbReference>
<keyword evidence="3" id="KW-0804">Transcription</keyword>
<evidence type="ECO:0000256" key="3">
    <source>
        <dbReference type="ARBA" id="ARBA00023163"/>
    </source>
</evidence>
<dbReference type="CDD" id="cd20551">
    <property type="entry name" value="CYCLIN_TFIIB_rpt1"/>
    <property type="match status" value="1"/>
</dbReference>
<dbReference type="PROSITE" id="PS51134">
    <property type="entry name" value="ZF_TFIIB"/>
    <property type="match status" value="1"/>
</dbReference>
<dbReference type="AlphaFoldDB" id="A0A2N9INF7"/>
<dbReference type="PANTHER" id="PTHR11618">
    <property type="entry name" value="TRANSCRIPTION INITIATION FACTOR IIB-RELATED"/>
    <property type="match status" value="1"/>
</dbReference>
<dbReference type="EMBL" id="OIVN01006126">
    <property type="protein sequence ID" value="SPD25649.1"/>
    <property type="molecule type" value="Genomic_DNA"/>
</dbReference>
<name>A0A2N9INF7_FAGSY</name>
<dbReference type="SUPFAM" id="SSF47954">
    <property type="entry name" value="Cyclin-like"/>
    <property type="match status" value="2"/>
</dbReference>
<dbReference type="GO" id="GO:0005634">
    <property type="term" value="C:nucleus"/>
    <property type="evidence" value="ECO:0007669"/>
    <property type="project" value="TreeGrafter"/>
</dbReference>
<dbReference type="PRINTS" id="PR00685">
    <property type="entry name" value="TIFACTORIIB"/>
</dbReference>
<comment type="similarity">
    <text evidence="1">Belongs to the TFIIB family.</text>
</comment>
<proteinExistence type="inferred from homology"/>
<organism evidence="6">
    <name type="scientific">Fagus sylvatica</name>
    <name type="common">Beechnut</name>
    <dbReference type="NCBI Taxonomy" id="28930"/>
    <lineage>
        <taxon>Eukaryota</taxon>
        <taxon>Viridiplantae</taxon>
        <taxon>Streptophyta</taxon>
        <taxon>Embryophyta</taxon>
        <taxon>Tracheophyta</taxon>
        <taxon>Spermatophyta</taxon>
        <taxon>Magnoliopsida</taxon>
        <taxon>eudicotyledons</taxon>
        <taxon>Gunneridae</taxon>
        <taxon>Pentapetalae</taxon>
        <taxon>rosids</taxon>
        <taxon>fabids</taxon>
        <taxon>Fagales</taxon>
        <taxon>Fagaceae</taxon>
        <taxon>Fagus</taxon>
    </lineage>
</organism>
<keyword evidence="4" id="KW-0863">Zinc-finger</keyword>
<dbReference type="InterPro" id="IPR013150">
    <property type="entry name" value="TFIIB_cyclin"/>
</dbReference>
<dbReference type="Gene3D" id="1.10.472.10">
    <property type="entry name" value="Cyclin-like"/>
    <property type="match status" value="1"/>
</dbReference>
<evidence type="ECO:0000256" key="1">
    <source>
        <dbReference type="ARBA" id="ARBA00010857"/>
    </source>
</evidence>
<feature type="domain" description="TFIIB-type" evidence="5">
    <location>
        <begin position="2"/>
        <end position="34"/>
    </location>
</feature>
<dbReference type="InterPro" id="IPR013763">
    <property type="entry name" value="Cyclin-like_dom"/>
</dbReference>
<dbReference type="GO" id="GO:0097550">
    <property type="term" value="C:transcription preinitiation complex"/>
    <property type="evidence" value="ECO:0007669"/>
    <property type="project" value="TreeGrafter"/>
</dbReference>
<keyword evidence="4" id="KW-0862">Zinc</keyword>
<dbReference type="FunFam" id="1.10.472.170:FF:000001">
    <property type="entry name" value="Transcription initiation factor IIB"/>
    <property type="match status" value="1"/>
</dbReference>
<evidence type="ECO:0000256" key="2">
    <source>
        <dbReference type="ARBA" id="ARBA00023015"/>
    </source>
</evidence>
<dbReference type="InterPro" id="IPR000812">
    <property type="entry name" value="TFIIB"/>
</dbReference>
<reference evidence="6" key="1">
    <citation type="submission" date="2018-02" db="EMBL/GenBank/DDBJ databases">
        <authorList>
            <person name="Cohen D.B."/>
            <person name="Kent A.D."/>
        </authorList>
    </citation>
    <scope>NUCLEOTIDE SEQUENCE</scope>
</reference>
<evidence type="ECO:0000259" key="5">
    <source>
        <dbReference type="PROSITE" id="PS51134"/>
    </source>
</evidence>
<dbReference type="Gene3D" id="1.10.472.170">
    <property type="match status" value="1"/>
</dbReference>
<dbReference type="Pfam" id="PF00382">
    <property type="entry name" value="TFIIB"/>
    <property type="match status" value="2"/>
</dbReference>
<keyword evidence="2" id="KW-0805">Transcription regulation</keyword>
<evidence type="ECO:0000313" key="6">
    <source>
        <dbReference type="EMBL" id="SPD25649.1"/>
    </source>
</evidence>
<evidence type="ECO:0000256" key="4">
    <source>
        <dbReference type="PROSITE-ProRule" id="PRU00469"/>
    </source>
</evidence>
<dbReference type="SUPFAM" id="SSF57783">
    <property type="entry name" value="Zinc beta-ribbon"/>
    <property type="match status" value="1"/>
</dbReference>
<dbReference type="GO" id="GO:0008270">
    <property type="term" value="F:zinc ion binding"/>
    <property type="evidence" value="ECO:0007669"/>
    <property type="project" value="UniProtKB-KW"/>
</dbReference>
<dbReference type="GO" id="GO:0017025">
    <property type="term" value="F:TBP-class protein binding"/>
    <property type="evidence" value="ECO:0007669"/>
    <property type="project" value="InterPro"/>
</dbReference>
<dbReference type="InterPro" id="IPR036915">
    <property type="entry name" value="Cyclin-like_sf"/>
</dbReference>
<sequence>MEDGFCTDCKTYTSIVYDHSEGDSICADCGLVLESRSIDETCEWRTFAKEAGAGYGNPVRVGGPSNPLLRGGGLGTVIAKRDNHNLAFGDSCSSSRLGQWYKVMENPDAPLINNFKSIAIMADSLGLVETIKNHAKELYKKLDDQKACKGRKLSAIMAACLFYACQEESFPRTVKEISTVTNGVTIKEINRAKKFLKEKLEIGHKFIHAADLARRYCSKLGLNTKQTKAVLETVKKSDDFDIRRNSTSILAAVILMITQLSDETLRLQDIVLVTEVSEGTIRFAFKDLCPYAARLIPNWYANNKDLNKLCVP</sequence>
<dbReference type="GO" id="GO:0070897">
    <property type="term" value="P:transcription preinitiation complex assembly"/>
    <property type="evidence" value="ECO:0007669"/>
    <property type="project" value="InterPro"/>
</dbReference>
<dbReference type="SMART" id="SM00385">
    <property type="entry name" value="CYCLIN"/>
    <property type="match status" value="1"/>
</dbReference>
<keyword evidence="4" id="KW-0479">Metal-binding</keyword>
<protein>
    <recommendedName>
        <fullName evidence="5">TFIIB-type domain-containing protein</fullName>
    </recommendedName>
</protein>